<dbReference type="InterPro" id="IPR029056">
    <property type="entry name" value="Ribokinase-like"/>
</dbReference>
<dbReference type="GO" id="GO:0005524">
    <property type="term" value="F:ATP binding"/>
    <property type="evidence" value="ECO:0007669"/>
    <property type="project" value="UniProtKB-KW"/>
</dbReference>
<dbReference type="InterPro" id="IPR002173">
    <property type="entry name" value="Carboh/pur_kinase_PfkB_CS"/>
</dbReference>
<evidence type="ECO:0000256" key="9">
    <source>
        <dbReference type="ARBA" id="ARBA00022842"/>
    </source>
</evidence>
<evidence type="ECO:0000256" key="1">
    <source>
        <dbReference type="ARBA" id="ARBA00010688"/>
    </source>
</evidence>
<evidence type="ECO:0000256" key="6">
    <source>
        <dbReference type="ARBA" id="ARBA00022741"/>
    </source>
</evidence>
<feature type="non-terminal residue" evidence="13">
    <location>
        <position position="1"/>
    </location>
</feature>
<keyword evidence="7" id="KW-0418">Kinase</keyword>
<dbReference type="PANTHER" id="PTHR10584">
    <property type="entry name" value="SUGAR KINASE"/>
    <property type="match status" value="1"/>
</dbReference>
<keyword evidence="8" id="KW-0067">ATP-binding</keyword>
<dbReference type="PROSITE" id="PS00584">
    <property type="entry name" value="PFKB_KINASES_2"/>
    <property type="match status" value="1"/>
</dbReference>
<keyword evidence="4" id="KW-0808">Transferase</keyword>
<dbReference type="HAMAP" id="MF_01987">
    <property type="entry name" value="Ribokinase"/>
    <property type="match status" value="1"/>
</dbReference>
<organism evidence="13">
    <name type="scientific">marine metagenome</name>
    <dbReference type="NCBI Taxonomy" id="408172"/>
    <lineage>
        <taxon>unclassified sequences</taxon>
        <taxon>metagenomes</taxon>
        <taxon>ecological metagenomes</taxon>
    </lineage>
</organism>
<dbReference type="InterPro" id="IPR011877">
    <property type="entry name" value="Ribokinase"/>
</dbReference>
<name>A0A381PAJ8_9ZZZZ</name>
<evidence type="ECO:0000313" key="13">
    <source>
        <dbReference type="EMBL" id="SUZ63258.1"/>
    </source>
</evidence>
<dbReference type="Gene3D" id="3.40.1190.20">
    <property type="match status" value="1"/>
</dbReference>
<dbReference type="GO" id="GO:0004747">
    <property type="term" value="F:ribokinase activity"/>
    <property type="evidence" value="ECO:0007669"/>
    <property type="project" value="UniProtKB-EC"/>
</dbReference>
<dbReference type="CDD" id="cd01174">
    <property type="entry name" value="ribokinase"/>
    <property type="match status" value="1"/>
</dbReference>
<proteinExistence type="inferred from homology"/>
<dbReference type="GO" id="GO:0046872">
    <property type="term" value="F:metal ion binding"/>
    <property type="evidence" value="ECO:0007669"/>
    <property type="project" value="UniProtKB-KW"/>
</dbReference>
<keyword evidence="10" id="KW-0630">Potassium</keyword>
<evidence type="ECO:0000256" key="3">
    <source>
        <dbReference type="ARBA" id="ARBA00016943"/>
    </source>
</evidence>
<evidence type="ECO:0000256" key="2">
    <source>
        <dbReference type="ARBA" id="ARBA00012035"/>
    </source>
</evidence>
<sequence length="282" mass="27569">VTGETVMGGDHALVPGGKGANQAVAAARLGATVSFVGRVGSDSAGVALRESLDAAGVDTAFLRDDPDAPSGIALIGVDADGDNAIVVSPGANGRVGTEDVVDAEAALRDATVVLLQLEVPMEAVTAAARAATGTVILNPAPAAPLPDDLLGLVDVLVPNAIELAQLADSAPVDDVDDVLALARSLPVDTVVVTMGAAGALLVTPGDYLLVPAPVVTPVDTTGAGDSFCGALAEALARGVDLVDAVERAVHAGAVTTTRPGAQPAMPTASDLDAAMAGQAGTL</sequence>
<keyword evidence="11" id="KW-0119">Carbohydrate metabolism</keyword>
<accession>A0A381PAJ8</accession>
<evidence type="ECO:0000259" key="12">
    <source>
        <dbReference type="Pfam" id="PF00294"/>
    </source>
</evidence>
<dbReference type="GO" id="GO:0006014">
    <property type="term" value="P:D-ribose metabolic process"/>
    <property type="evidence" value="ECO:0007669"/>
    <property type="project" value="InterPro"/>
</dbReference>
<evidence type="ECO:0000256" key="11">
    <source>
        <dbReference type="ARBA" id="ARBA00023277"/>
    </source>
</evidence>
<evidence type="ECO:0000256" key="4">
    <source>
        <dbReference type="ARBA" id="ARBA00022679"/>
    </source>
</evidence>
<dbReference type="InterPro" id="IPR011611">
    <property type="entry name" value="PfkB_dom"/>
</dbReference>
<keyword evidence="9" id="KW-0460">Magnesium</keyword>
<protein>
    <recommendedName>
        <fullName evidence="3">Ribokinase</fullName>
        <ecNumber evidence="2">2.7.1.15</ecNumber>
    </recommendedName>
</protein>
<dbReference type="EC" id="2.7.1.15" evidence="2"/>
<evidence type="ECO:0000256" key="7">
    <source>
        <dbReference type="ARBA" id="ARBA00022777"/>
    </source>
</evidence>
<dbReference type="PRINTS" id="PR00990">
    <property type="entry name" value="RIBOKINASE"/>
</dbReference>
<reference evidence="13" key="1">
    <citation type="submission" date="2018-05" db="EMBL/GenBank/DDBJ databases">
        <authorList>
            <person name="Lanie J.A."/>
            <person name="Ng W.-L."/>
            <person name="Kazmierczak K.M."/>
            <person name="Andrzejewski T.M."/>
            <person name="Davidsen T.M."/>
            <person name="Wayne K.J."/>
            <person name="Tettelin H."/>
            <person name="Glass J.I."/>
            <person name="Rusch D."/>
            <person name="Podicherti R."/>
            <person name="Tsui H.-C.T."/>
            <person name="Winkler M.E."/>
        </authorList>
    </citation>
    <scope>NUCLEOTIDE SEQUENCE</scope>
</reference>
<keyword evidence="5" id="KW-0479">Metal-binding</keyword>
<dbReference type="GO" id="GO:0005829">
    <property type="term" value="C:cytosol"/>
    <property type="evidence" value="ECO:0007669"/>
    <property type="project" value="TreeGrafter"/>
</dbReference>
<evidence type="ECO:0000256" key="10">
    <source>
        <dbReference type="ARBA" id="ARBA00022958"/>
    </source>
</evidence>
<gene>
    <name evidence="13" type="ORF">METZ01_LOCUS16112</name>
</gene>
<comment type="similarity">
    <text evidence="1">Belongs to the carbohydrate kinase PfkB family.</text>
</comment>
<keyword evidence="6" id="KW-0547">Nucleotide-binding</keyword>
<dbReference type="InterPro" id="IPR002139">
    <property type="entry name" value="Ribo/fructo_kinase"/>
</dbReference>
<evidence type="ECO:0000256" key="8">
    <source>
        <dbReference type="ARBA" id="ARBA00022840"/>
    </source>
</evidence>
<dbReference type="EMBL" id="UINC01000912">
    <property type="protein sequence ID" value="SUZ63258.1"/>
    <property type="molecule type" value="Genomic_DNA"/>
</dbReference>
<dbReference type="SUPFAM" id="SSF53613">
    <property type="entry name" value="Ribokinase-like"/>
    <property type="match status" value="1"/>
</dbReference>
<dbReference type="Pfam" id="PF00294">
    <property type="entry name" value="PfkB"/>
    <property type="match status" value="1"/>
</dbReference>
<dbReference type="AlphaFoldDB" id="A0A381PAJ8"/>
<evidence type="ECO:0000256" key="5">
    <source>
        <dbReference type="ARBA" id="ARBA00022723"/>
    </source>
</evidence>
<feature type="domain" description="Carbohydrate kinase PfkB" evidence="12">
    <location>
        <begin position="9"/>
        <end position="267"/>
    </location>
</feature>
<dbReference type="PANTHER" id="PTHR10584:SF166">
    <property type="entry name" value="RIBOKINASE"/>
    <property type="match status" value="1"/>
</dbReference>